<evidence type="ECO:0000313" key="2">
    <source>
        <dbReference type="Proteomes" id="UP000178943"/>
    </source>
</evidence>
<dbReference type="Proteomes" id="UP000178943">
    <property type="component" value="Unassembled WGS sequence"/>
</dbReference>
<dbReference type="AlphaFoldDB" id="A0A1F5VNT1"/>
<organism evidence="1 2">
    <name type="scientific">Candidatus Fischerbacteria bacterium RBG_13_37_8</name>
    <dbReference type="NCBI Taxonomy" id="1817863"/>
    <lineage>
        <taxon>Bacteria</taxon>
        <taxon>Candidatus Fischeribacteriota</taxon>
    </lineage>
</organism>
<proteinExistence type="predicted"/>
<protein>
    <recommendedName>
        <fullName evidence="3">PIN domain-containing protein</fullName>
    </recommendedName>
</protein>
<dbReference type="Gene3D" id="3.40.50.1010">
    <property type="entry name" value="5'-nuclease"/>
    <property type="match status" value="1"/>
</dbReference>
<evidence type="ECO:0008006" key="3">
    <source>
        <dbReference type="Google" id="ProtNLM"/>
    </source>
</evidence>
<dbReference type="EMBL" id="MFGW01000132">
    <property type="protein sequence ID" value="OGF64691.1"/>
    <property type="molecule type" value="Genomic_DNA"/>
</dbReference>
<name>A0A1F5VNT1_9BACT</name>
<accession>A0A1F5VNT1</accession>
<evidence type="ECO:0000313" key="1">
    <source>
        <dbReference type="EMBL" id="OGF64691.1"/>
    </source>
</evidence>
<gene>
    <name evidence="1" type="ORF">A2Y62_14605</name>
</gene>
<reference evidence="1 2" key="1">
    <citation type="journal article" date="2016" name="Nat. Commun.">
        <title>Thousands of microbial genomes shed light on interconnected biogeochemical processes in an aquifer system.</title>
        <authorList>
            <person name="Anantharaman K."/>
            <person name="Brown C.T."/>
            <person name="Hug L.A."/>
            <person name="Sharon I."/>
            <person name="Castelle C.J."/>
            <person name="Probst A.J."/>
            <person name="Thomas B.C."/>
            <person name="Singh A."/>
            <person name="Wilkins M.J."/>
            <person name="Karaoz U."/>
            <person name="Brodie E.L."/>
            <person name="Williams K.H."/>
            <person name="Hubbard S.S."/>
            <person name="Banfield J.F."/>
        </authorList>
    </citation>
    <scope>NUCLEOTIDE SEQUENCE [LARGE SCALE GENOMIC DNA]</scope>
</reference>
<dbReference type="STRING" id="1817863.A2Y62_14605"/>
<sequence>MKKRIALVVDASVMRAAGKTNHPVSSSCRKCLEQILCICHHVAITQSIRNEWNKHKSHFSRRWWLSMTARRKLKYIPHEDIFHEELNPSHISLNDADQKAIKKDCCLLEAALLSDHVIITLDDSIRKILLKTKRGLKLAKKIKWINPLIDKIEDLKNL</sequence>
<comment type="caution">
    <text evidence="1">The sequence shown here is derived from an EMBL/GenBank/DDBJ whole genome shotgun (WGS) entry which is preliminary data.</text>
</comment>